<evidence type="ECO:0000313" key="7">
    <source>
        <dbReference type="EMBL" id="KAG8455335.1"/>
    </source>
</evidence>
<dbReference type="InterPro" id="IPR019011">
    <property type="entry name" value="Cryptic/Cripto_CFC-dom"/>
</dbReference>
<keyword evidence="5" id="KW-0732">Signal</keyword>
<name>A0A8T2KD05_9PIPI</name>
<gene>
    <name evidence="7" type="ORF">GDO86_001509</name>
</gene>
<dbReference type="GO" id="GO:0007165">
    <property type="term" value="P:signal transduction"/>
    <property type="evidence" value="ECO:0007669"/>
    <property type="project" value="UniProtKB-ARBA"/>
</dbReference>
<evidence type="ECO:0000313" key="8">
    <source>
        <dbReference type="Proteomes" id="UP000812440"/>
    </source>
</evidence>
<keyword evidence="3" id="KW-1015">Disulfide bond</keyword>
<keyword evidence="4" id="KW-0325">Glycoprotein</keyword>
<accession>A0A8T2KD05</accession>
<evidence type="ECO:0000256" key="5">
    <source>
        <dbReference type="SAM" id="SignalP"/>
    </source>
</evidence>
<reference evidence="7" key="1">
    <citation type="thesis" date="2020" institute="ProQuest LLC" country="789 East Eisenhower Parkway, Ann Arbor, MI, USA">
        <title>Comparative Genomics and Chromosome Evolution.</title>
        <authorList>
            <person name="Mudd A.B."/>
        </authorList>
    </citation>
    <scope>NUCLEOTIDE SEQUENCE</scope>
    <source>
        <strain evidence="7">Female2</strain>
        <tissue evidence="7">Blood</tissue>
    </source>
</reference>
<dbReference type="OrthoDB" id="9893603at2759"/>
<comment type="caution">
    <text evidence="7">The sequence shown here is derived from an EMBL/GenBank/DDBJ whole genome shotgun (WGS) entry which is preliminary data.</text>
</comment>
<protein>
    <recommendedName>
        <fullName evidence="6">EGF-like domain-containing protein</fullName>
    </recommendedName>
</protein>
<dbReference type="InterPro" id="IPR000742">
    <property type="entry name" value="EGF"/>
</dbReference>
<feature type="domain" description="EGF-like" evidence="6">
    <location>
        <begin position="101"/>
        <end position="112"/>
    </location>
</feature>
<evidence type="ECO:0000256" key="1">
    <source>
        <dbReference type="ARBA" id="ARBA00007384"/>
    </source>
</evidence>
<sequence>MFCRDHGRLIVFTLALLNFCCANGLVIDTIEDFNRWNRNTTAKHQQLNHSVDTFFSLNKDNENRKQHKTGALVPFTGLTDSSQLSKNCCNNGGTCVLGSFCVCPKYFTGRYCEYDEREKNCAPKIKHGDWISQGCRLCRCAYGVLHCFVETQSDCDVAEEEKMRSNGPLKQNSAYLIVFCVLLVIYDF</sequence>
<dbReference type="Pfam" id="PF09443">
    <property type="entry name" value="CFC"/>
    <property type="match status" value="1"/>
</dbReference>
<evidence type="ECO:0000256" key="4">
    <source>
        <dbReference type="ARBA" id="ARBA00023180"/>
    </source>
</evidence>
<dbReference type="EMBL" id="JAACNH010000001">
    <property type="protein sequence ID" value="KAG8455335.1"/>
    <property type="molecule type" value="Genomic_DNA"/>
</dbReference>
<dbReference type="SUPFAM" id="SSF57196">
    <property type="entry name" value="EGF/Laminin"/>
    <property type="match status" value="2"/>
</dbReference>
<dbReference type="Proteomes" id="UP000812440">
    <property type="component" value="Chromosome 1"/>
</dbReference>
<dbReference type="PROSITE" id="PS00022">
    <property type="entry name" value="EGF_1"/>
    <property type="match status" value="1"/>
</dbReference>
<comment type="similarity">
    <text evidence="1">Belongs to the EGF-CFC (Cripto-1/FRL1/Cryptic) family.</text>
</comment>
<keyword evidence="8" id="KW-1185">Reference proteome</keyword>
<dbReference type="AlphaFoldDB" id="A0A8T2KD05"/>
<dbReference type="Gene3D" id="2.10.25.10">
    <property type="entry name" value="Laminin"/>
    <property type="match status" value="1"/>
</dbReference>
<evidence type="ECO:0000256" key="2">
    <source>
        <dbReference type="ARBA" id="ARBA00022536"/>
    </source>
</evidence>
<feature type="chain" id="PRO_5035741136" description="EGF-like domain-containing protein" evidence="5">
    <location>
        <begin position="25"/>
        <end position="188"/>
    </location>
</feature>
<feature type="signal peptide" evidence="5">
    <location>
        <begin position="1"/>
        <end position="24"/>
    </location>
</feature>
<evidence type="ECO:0000259" key="6">
    <source>
        <dbReference type="PROSITE" id="PS00022"/>
    </source>
</evidence>
<keyword evidence="2" id="KW-0245">EGF-like domain</keyword>
<organism evidence="7 8">
    <name type="scientific">Hymenochirus boettgeri</name>
    <name type="common">Congo dwarf clawed frog</name>
    <dbReference type="NCBI Taxonomy" id="247094"/>
    <lineage>
        <taxon>Eukaryota</taxon>
        <taxon>Metazoa</taxon>
        <taxon>Chordata</taxon>
        <taxon>Craniata</taxon>
        <taxon>Vertebrata</taxon>
        <taxon>Euteleostomi</taxon>
        <taxon>Amphibia</taxon>
        <taxon>Batrachia</taxon>
        <taxon>Anura</taxon>
        <taxon>Pipoidea</taxon>
        <taxon>Pipidae</taxon>
        <taxon>Pipinae</taxon>
        <taxon>Hymenochirus</taxon>
    </lineage>
</organism>
<dbReference type="FunFam" id="2.10.25.10:FF:000421">
    <property type="entry name" value="Teratocarcinoma-derived growth factor"/>
    <property type="match status" value="1"/>
</dbReference>
<proteinExistence type="inferred from homology"/>
<evidence type="ECO:0000256" key="3">
    <source>
        <dbReference type="ARBA" id="ARBA00023157"/>
    </source>
</evidence>